<feature type="region of interest" description="Disordered" evidence="2">
    <location>
        <begin position="1"/>
        <end position="56"/>
    </location>
</feature>
<dbReference type="Gene3D" id="3.20.90.10">
    <property type="entry name" value="Tubby Protein, Chain A"/>
    <property type="match status" value="1"/>
</dbReference>
<comment type="similarity">
    <text evidence="1">Belongs to the TUB family.</text>
</comment>
<accession>A0AAD5Q8G9</accession>
<evidence type="ECO:0000256" key="2">
    <source>
        <dbReference type="SAM" id="MobiDB-lite"/>
    </source>
</evidence>
<evidence type="ECO:0000256" key="1">
    <source>
        <dbReference type="ARBA" id="ARBA00007129"/>
    </source>
</evidence>
<feature type="compositionally biased region" description="Low complexity" evidence="2">
    <location>
        <begin position="368"/>
        <end position="378"/>
    </location>
</feature>
<dbReference type="EMBL" id="JAKCXM010000065">
    <property type="protein sequence ID" value="KAJ0404311.1"/>
    <property type="molecule type" value="Genomic_DNA"/>
</dbReference>
<dbReference type="InterPro" id="IPR000007">
    <property type="entry name" value="Tubby_C"/>
</dbReference>
<keyword evidence="5" id="KW-1185">Reference proteome</keyword>
<dbReference type="SUPFAM" id="SSF54518">
    <property type="entry name" value="Tubby C-terminal domain-like"/>
    <property type="match status" value="1"/>
</dbReference>
<gene>
    <name evidence="4" type="ORF">P43SY_003224</name>
</gene>
<protein>
    <recommendedName>
        <fullName evidence="3">Tubby C-terminal domain-containing protein</fullName>
    </recommendedName>
</protein>
<evidence type="ECO:0000313" key="5">
    <source>
        <dbReference type="Proteomes" id="UP001209570"/>
    </source>
</evidence>
<reference evidence="4" key="1">
    <citation type="submission" date="2021-12" db="EMBL/GenBank/DDBJ databases">
        <title>Prjna785345.</title>
        <authorList>
            <person name="Rujirawat T."/>
            <person name="Krajaejun T."/>
        </authorList>
    </citation>
    <scope>NUCLEOTIDE SEQUENCE</scope>
    <source>
        <strain evidence="4">Pi057C3</strain>
    </source>
</reference>
<dbReference type="PRINTS" id="PR01573">
    <property type="entry name" value="SUPERTUBBY"/>
</dbReference>
<feature type="compositionally biased region" description="Basic and acidic residues" evidence="2">
    <location>
        <begin position="745"/>
        <end position="762"/>
    </location>
</feature>
<dbReference type="Pfam" id="PF01167">
    <property type="entry name" value="Tub"/>
    <property type="match status" value="1"/>
</dbReference>
<dbReference type="AlphaFoldDB" id="A0AAD5Q8G9"/>
<dbReference type="PANTHER" id="PTHR16517">
    <property type="entry name" value="TUBBY-RELATED"/>
    <property type="match status" value="1"/>
</dbReference>
<name>A0AAD5Q8G9_PYTIN</name>
<feature type="compositionally biased region" description="Acidic residues" evidence="2">
    <location>
        <begin position="734"/>
        <end position="744"/>
    </location>
</feature>
<sequence length="915" mass="99720">MFMNDAAFDDDPRRSRRGSPREDVMDAVESLTLDDGRRSKGASGGSHPNALKDDDDIEALVDGDSEFVSGSRSSVIQQQRDLQKKKLQERMSGGVVRASLPKQYSAPRSMDVDDKPSLVHNASAATMTTTTRTTPLDAVHRLVEEAPMRMTGVRLHVARGATETGTAATTWTVTVAVIGALTASETVGAIGSVIGSVIETENGTASAIETETETEIASENGSVSETGTASAPNAVVEAIGIVTVIVTVTAIETEIAQIETGTAGIAEGAGAVVLVAVTRMSHPPSADVALPSQMQSRSKPSAVAVIATMRIMTATGDQVDAEGAAGARDRSRSDSRSRSRSGSRSRSDSEVSSDDERNDDNAATTFDPSSARARPAAAVKRPKLDITDMRAFLMRPVPKAYDVVECYIERNKSGANKMFPEYCLYMKEGDRFLLTGKKRPKNRTSNYLISMQRGDLSRHGTENYLGKLRSNFFGTEFAIYDNGSNPKAADQHTITSNPAGIRQELGTVMYAANVLGQQGPRKMKVCVPRVREDGTRVVWRPLTKEDEMATKCKEQDHTNLTYLINKPPRWNDQVCAFVLNFNGRVTMASVKNFQLVTPEDQETIVLQFGRVGKDLFTMDFRWPLCPFQAFAITLSSFDSKLAWHWEAPTMPGKPEEMAIAAKLSPASLAERRAMKKSAQPEHSYTGHIPQWVSNPIEEQANAPRKRYPPILGYKGHLRHEEDRIGPLTTSGEPRDDEDESSSDSEGDHDPTSEHNSDWDKRPASPKRKTRDNQRKHVCFREPEPADGKMSEKSGYGAFDGASGGYGAFQARPADGKMSEKSGYGAFDGASGYGAFQARPDEGQDDRYVGVAETSGDSKKTDRGKLNKAHLKEALMSLSCVFTDDQLTALMAVFDRECRGTVLMDDLLLALAERVQ</sequence>
<feature type="region of interest" description="Disordered" evidence="2">
    <location>
        <begin position="670"/>
        <end position="795"/>
    </location>
</feature>
<feature type="compositionally biased region" description="Basic and acidic residues" evidence="2">
    <location>
        <begin position="327"/>
        <end position="337"/>
    </location>
</feature>
<comment type="caution">
    <text evidence="4">The sequence shown here is derived from an EMBL/GenBank/DDBJ whole genome shotgun (WGS) entry which is preliminary data.</text>
</comment>
<dbReference type="Proteomes" id="UP001209570">
    <property type="component" value="Unassembled WGS sequence"/>
</dbReference>
<dbReference type="InterPro" id="IPR025659">
    <property type="entry name" value="Tubby-like_C"/>
</dbReference>
<organism evidence="4 5">
    <name type="scientific">Pythium insidiosum</name>
    <name type="common">Pythiosis disease agent</name>
    <dbReference type="NCBI Taxonomy" id="114742"/>
    <lineage>
        <taxon>Eukaryota</taxon>
        <taxon>Sar</taxon>
        <taxon>Stramenopiles</taxon>
        <taxon>Oomycota</taxon>
        <taxon>Peronosporomycetes</taxon>
        <taxon>Pythiales</taxon>
        <taxon>Pythiaceae</taxon>
        <taxon>Pythium</taxon>
    </lineage>
</organism>
<feature type="domain" description="Tubby C-terminal" evidence="3">
    <location>
        <begin position="393"/>
        <end position="639"/>
    </location>
</feature>
<feature type="region of interest" description="Disordered" evidence="2">
    <location>
        <begin position="317"/>
        <end position="379"/>
    </location>
</feature>
<evidence type="ECO:0000259" key="3">
    <source>
        <dbReference type="Pfam" id="PF01167"/>
    </source>
</evidence>
<evidence type="ECO:0000313" key="4">
    <source>
        <dbReference type="EMBL" id="KAJ0404311.1"/>
    </source>
</evidence>
<dbReference type="PANTHER" id="PTHR16517:SF7">
    <property type="entry name" value="PROTEIN KING TUBBY"/>
    <property type="match status" value="1"/>
</dbReference>
<feature type="compositionally biased region" description="Basic and acidic residues" evidence="2">
    <location>
        <begin position="770"/>
        <end position="791"/>
    </location>
</feature>
<proteinExistence type="inferred from homology"/>